<evidence type="ECO:0000256" key="3">
    <source>
        <dbReference type="ARBA" id="ARBA00022692"/>
    </source>
</evidence>
<keyword evidence="10" id="KW-1185">Reference proteome</keyword>
<dbReference type="SUPFAM" id="SSF103473">
    <property type="entry name" value="MFS general substrate transporter"/>
    <property type="match status" value="1"/>
</dbReference>
<proteinExistence type="predicted"/>
<feature type="compositionally biased region" description="Polar residues" evidence="6">
    <location>
        <begin position="16"/>
        <end position="27"/>
    </location>
</feature>
<dbReference type="AlphaFoldDB" id="A0A4Y7PXK3"/>
<feature type="transmembrane region" description="Helical" evidence="7">
    <location>
        <begin position="112"/>
        <end position="138"/>
    </location>
</feature>
<dbReference type="PRINTS" id="PR01035">
    <property type="entry name" value="TCRTETA"/>
</dbReference>
<evidence type="ECO:0000313" key="9">
    <source>
        <dbReference type="EMBL" id="TDL19260.1"/>
    </source>
</evidence>
<dbReference type="Gene3D" id="1.20.1250.20">
    <property type="entry name" value="MFS general substrate transporter like domains"/>
    <property type="match status" value="1"/>
</dbReference>
<keyword evidence="5 7" id="KW-0472">Membrane</keyword>
<name>A0A4Y7PXK3_9AGAM</name>
<feature type="compositionally biased region" description="Low complexity" evidence="6">
    <location>
        <begin position="273"/>
        <end position="290"/>
    </location>
</feature>
<evidence type="ECO:0000256" key="5">
    <source>
        <dbReference type="ARBA" id="ARBA00023136"/>
    </source>
</evidence>
<dbReference type="EMBL" id="ML170198">
    <property type="protein sequence ID" value="TDL19260.1"/>
    <property type="molecule type" value="Genomic_DNA"/>
</dbReference>
<dbReference type="GO" id="GO:0022857">
    <property type="term" value="F:transmembrane transporter activity"/>
    <property type="evidence" value="ECO:0007669"/>
    <property type="project" value="InterPro"/>
</dbReference>
<dbReference type="OrthoDB" id="419616at2759"/>
<protein>
    <submittedName>
        <fullName evidence="9">MFS general substrate transporter</fullName>
    </submittedName>
</protein>
<feature type="domain" description="Major facilitator superfamily (MFS) profile" evidence="8">
    <location>
        <begin position="39"/>
        <end position="515"/>
    </location>
</feature>
<dbReference type="InterPro" id="IPR020846">
    <property type="entry name" value="MFS_dom"/>
</dbReference>
<dbReference type="InterPro" id="IPR001958">
    <property type="entry name" value="Tet-R_TetA/multi-R_MdtG-like"/>
</dbReference>
<evidence type="ECO:0000256" key="1">
    <source>
        <dbReference type="ARBA" id="ARBA00004141"/>
    </source>
</evidence>
<feature type="transmembrane region" description="Helical" evidence="7">
    <location>
        <begin position="386"/>
        <end position="404"/>
    </location>
</feature>
<evidence type="ECO:0000259" key="8">
    <source>
        <dbReference type="PROSITE" id="PS50850"/>
    </source>
</evidence>
<evidence type="ECO:0000256" key="4">
    <source>
        <dbReference type="ARBA" id="ARBA00022989"/>
    </source>
</evidence>
<dbReference type="InterPro" id="IPR036259">
    <property type="entry name" value="MFS_trans_sf"/>
</dbReference>
<reference evidence="9 10" key="1">
    <citation type="submission" date="2018-06" db="EMBL/GenBank/DDBJ databases">
        <title>A transcriptomic atlas of mushroom development highlights an independent origin of complex multicellularity.</title>
        <authorList>
            <consortium name="DOE Joint Genome Institute"/>
            <person name="Krizsan K."/>
            <person name="Almasi E."/>
            <person name="Merenyi Z."/>
            <person name="Sahu N."/>
            <person name="Viragh M."/>
            <person name="Koszo T."/>
            <person name="Mondo S."/>
            <person name="Kiss B."/>
            <person name="Balint B."/>
            <person name="Kues U."/>
            <person name="Barry K."/>
            <person name="Hegedus J.C."/>
            <person name="Henrissat B."/>
            <person name="Johnson J."/>
            <person name="Lipzen A."/>
            <person name="Ohm R."/>
            <person name="Nagy I."/>
            <person name="Pangilinan J."/>
            <person name="Yan J."/>
            <person name="Xiong Y."/>
            <person name="Grigoriev I.V."/>
            <person name="Hibbett D.S."/>
            <person name="Nagy L.G."/>
        </authorList>
    </citation>
    <scope>NUCLEOTIDE SEQUENCE [LARGE SCALE GENOMIC DNA]</scope>
    <source>
        <strain evidence="9 10">SZMC22713</strain>
    </source>
</reference>
<dbReference type="VEuPathDB" id="FungiDB:BD410DRAFT_792293"/>
<accession>A0A4Y7PXK3</accession>
<feature type="region of interest" description="Disordered" evidence="6">
    <location>
        <begin position="245"/>
        <end position="290"/>
    </location>
</feature>
<dbReference type="Proteomes" id="UP000294933">
    <property type="component" value="Unassembled WGS sequence"/>
</dbReference>
<keyword evidence="3 7" id="KW-0812">Transmembrane</keyword>
<dbReference type="GO" id="GO:0016020">
    <property type="term" value="C:membrane"/>
    <property type="evidence" value="ECO:0007669"/>
    <property type="project" value="UniProtKB-SubCell"/>
</dbReference>
<dbReference type="PROSITE" id="PS50850">
    <property type="entry name" value="MFS"/>
    <property type="match status" value="1"/>
</dbReference>
<comment type="subcellular location">
    <subcellularLocation>
        <location evidence="1">Membrane</location>
        <topology evidence="1">Multi-pass membrane protein</topology>
    </subcellularLocation>
</comment>
<keyword evidence="4 7" id="KW-1133">Transmembrane helix</keyword>
<dbReference type="PANTHER" id="PTHR23504">
    <property type="entry name" value="MAJOR FACILITATOR SUPERFAMILY DOMAIN-CONTAINING PROTEIN 10"/>
    <property type="match status" value="1"/>
</dbReference>
<feature type="region of interest" description="Disordered" evidence="6">
    <location>
        <begin position="1"/>
        <end position="29"/>
    </location>
</feature>
<organism evidence="9 10">
    <name type="scientific">Rickenella mellea</name>
    <dbReference type="NCBI Taxonomy" id="50990"/>
    <lineage>
        <taxon>Eukaryota</taxon>
        <taxon>Fungi</taxon>
        <taxon>Dikarya</taxon>
        <taxon>Basidiomycota</taxon>
        <taxon>Agaricomycotina</taxon>
        <taxon>Agaricomycetes</taxon>
        <taxon>Hymenochaetales</taxon>
        <taxon>Rickenellaceae</taxon>
        <taxon>Rickenella</taxon>
    </lineage>
</organism>
<evidence type="ECO:0000256" key="6">
    <source>
        <dbReference type="SAM" id="MobiDB-lite"/>
    </source>
</evidence>
<dbReference type="CDD" id="cd17330">
    <property type="entry name" value="MFS_SLC46_TetA_like"/>
    <property type="match status" value="1"/>
</dbReference>
<feature type="compositionally biased region" description="Basic residues" evidence="6">
    <location>
        <begin position="247"/>
        <end position="256"/>
    </location>
</feature>
<evidence type="ECO:0000256" key="7">
    <source>
        <dbReference type="SAM" id="Phobius"/>
    </source>
</evidence>
<evidence type="ECO:0000313" key="10">
    <source>
        <dbReference type="Proteomes" id="UP000294933"/>
    </source>
</evidence>
<keyword evidence="2" id="KW-0813">Transport</keyword>
<feature type="transmembrane region" description="Helical" evidence="7">
    <location>
        <begin position="78"/>
        <end position="100"/>
    </location>
</feature>
<dbReference type="InterPro" id="IPR011701">
    <property type="entry name" value="MFS"/>
</dbReference>
<evidence type="ECO:0000256" key="2">
    <source>
        <dbReference type="ARBA" id="ARBA00022448"/>
    </source>
</evidence>
<feature type="transmembrane region" description="Helical" evidence="7">
    <location>
        <begin position="416"/>
        <end position="445"/>
    </location>
</feature>
<feature type="transmembrane region" description="Helical" evidence="7">
    <location>
        <begin position="213"/>
        <end position="235"/>
    </location>
</feature>
<sequence>MSATEQRIADEETPLLRSNDSNDNTVNGPVKETPLPWRQFGIVLFLQLAEPLTSQVIYPFLPQLIRDLGVTHGDDTKVGYYVGIMQSIFFATQALTVLHWSRASDRIGRKPVILLGLFGLSLSMYCFGLSKTFLGLAISRSMAGALNGNIGVIKSILAELTDNTNVARAFAYQPIAWSSGSTLGPLIGGALSHPAERFPSVFGDSEFMKSHPYFLPCAIPATFSLIAWIVTFFFLEETNPSPFSFRRPVKREKPRKPPTTQKNALDAPVADATTPSCSSSSTSLSLSPSPSIIQPTDQKEYEPVPLLSLLTPRVIVAAGNYALLSLVDIAYRAVQPVFWAMPISLGGLGLTPSTIGVILSILGCGNGIFQVFFFADIHNYLGSRTLYLIGMASAFPLFALFPLTSVLAENFGVGTVVWIAVGAQLGFTLLFNVCYGCIFIYITAASPNKRSLGATNGLAQMLVSITRCIGPAVANSLFSLSLEHGYLGGWLVYYVLILITAVAFAGGTMLPRKLWKRAEH</sequence>
<feature type="transmembrane region" description="Helical" evidence="7">
    <location>
        <begin position="490"/>
        <end position="510"/>
    </location>
</feature>
<feature type="transmembrane region" description="Helical" evidence="7">
    <location>
        <begin position="354"/>
        <end position="374"/>
    </location>
</feature>
<gene>
    <name evidence="9" type="ORF">BD410DRAFT_792293</name>
</gene>
<dbReference type="PANTHER" id="PTHR23504:SF15">
    <property type="entry name" value="MAJOR FACILITATOR SUPERFAMILY (MFS) PROFILE DOMAIN-CONTAINING PROTEIN"/>
    <property type="match status" value="1"/>
</dbReference>
<feature type="transmembrane region" description="Helical" evidence="7">
    <location>
        <begin position="457"/>
        <end position="478"/>
    </location>
</feature>
<dbReference type="Pfam" id="PF07690">
    <property type="entry name" value="MFS_1"/>
    <property type="match status" value="1"/>
</dbReference>